<keyword evidence="3" id="KW-1185">Reference proteome</keyword>
<comment type="caution">
    <text evidence="2">The sequence shown here is derived from an EMBL/GenBank/DDBJ whole genome shotgun (WGS) entry which is preliminary data.</text>
</comment>
<evidence type="ECO:0000313" key="3">
    <source>
        <dbReference type="Proteomes" id="UP000238650"/>
    </source>
</evidence>
<dbReference type="RefSeq" id="WP_105803964.1">
    <property type="nucleotide sequence ID" value="NZ_MWZD01000010.1"/>
</dbReference>
<sequence>MAINEQGRQLEVAREAEELLRTLARSTRAVPNPQDSYPLLGELVAMVDHLTQVTRQLAHWHAGAEDGTHYAGEDGGTTGSTHAAGSALNEARQALRTASEAISKAYTANGVVLWYPESR</sequence>
<feature type="region of interest" description="Disordered" evidence="1">
    <location>
        <begin position="66"/>
        <end position="88"/>
    </location>
</feature>
<protein>
    <submittedName>
        <fullName evidence="2">Uncharacterized protein</fullName>
    </submittedName>
</protein>
<dbReference type="OrthoDB" id="5119182at2"/>
<dbReference type="AlphaFoldDB" id="A0A2S9QSF7"/>
<dbReference type="Proteomes" id="UP000238650">
    <property type="component" value="Unassembled WGS sequence"/>
</dbReference>
<accession>A0A2S9QSF7</accession>
<reference evidence="2 3" key="1">
    <citation type="journal article" date="2017" name="New Microbes New Infect">
        <title>Genome sequence of 'Leucobacter massiliensis' sp. nov. isolated from human pharynx after travel to the 2014 Hajj.</title>
        <authorList>
            <person name="Leangapichart T."/>
            <person name="Gautret P."/>
            <person name="Nguyen T.T."/>
            <person name="Armstrong N."/>
            <person name="Rolain J.M."/>
        </authorList>
    </citation>
    <scope>NUCLEOTIDE SEQUENCE [LARGE SCALE GENOMIC DNA]</scope>
    <source>
        <strain evidence="2 3">122RC15</strain>
    </source>
</reference>
<evidence type="ECO:0000313" key="2">
    <source>
        <dbReference type="EMBL" id="PRI12525.1"/>
    </source>
</evidence>
<organism evidence="2 3">
    <name type="scientific">Leucobacter massiliensis</name>
    <dbReference type="NCBI Taxonomy" id="1686285"/>
    <lineage>
        <taxon>Bacteria</taxon>
        <taxon>Bacillati</taxon>
        <taxon>Actinomycetota</taxon>
        <taxon>Actinomycetes</taxon>
        <taxon>Micrococcales</taxon>
        <taxon>Microbacteriaceae</taxon>
        <taxon>Leucobacter</taxon>
    </lineage>
</organism>
<gene>
    <name evidence="2" type="ORF">B4915_00800</name>
</gene>
<proteinExistence type="predicted"/>
<dbReference type="EMBL" id="MWZD01000010">
    <property type="protein sequence ID" value="PRI12525.1"/>
    <property type="molecule type" value="Genomic_DNA"/>
</dbReference>
<evidence type="ECO:0000256" key="1">
    <source>
        <dbReference type="SAM" id="MobiDB-lite"/>
    </source>
</evidence>
<name>A0A2S9QSF7_9MICO</name>